<accession>A0ABQ8CMT0</accession>
<feature type="compositionally biased region" description="Basic and acidic residues" evidence="1">
    <location>
        <begin position="115"/>
        <end position="126"/>
    </location>
</feature>
<protein>
    <submittedName>
        <fullName evidence="2">Uncharacterized protein</fullName>
    </submittedName>
</protein>
<sequence length="265" mass="31100">MFLLTINLYHLRIHHLKFLLKSSSTIYFECEILHTRRWDFDYKKKTVDLYPGNGKRSDLSFRPEDRTMLYHRPNVEGRRRDVEDRFASFQGYIRGDREEEDGGLEKDLSSTLLRQRRDRESGEELKGLADPMRKEVDSICVSGCLKLLPPEELEHLPPEELEHLNILERKDSSSPFKKLVYLSGADSSSPNFAERENSFQVSETVSVHCEFFNENLRFRILDEYKKYVRSPRVHAFCGGDHLYQPIGMSKASTQKRVIRLARILL</sequence>
<dbReference type="PANTHER" id="PTHR12956:SF17">
    <property type="entry name" value="OS01G0749100 PROTEIN"/>
    <property type="match status" value="1"/>
</dbReference>
<dbReference type="EMBL" id="JAGKQM010000007">
    <property type="protein sequence ID" value="KAH0918384.1"/>
    <property type="molecule type" value="Genomic_DNA"/>
</dbReference>
<dbReference type="Proteomes" id="UP000824890">
    <property type="component" value="Unassembled WGS sequence"/>
</dbReference>
<dbReference type="InterPro" id="IPR006852">
    <property type="entry name" value="TOD1_MUCI70"/>
</dbReference>
<keyword evidence="3" id="KW-1185">Reference proteome</keyword>
<evidence type="ECO:0000256" key="1">
    <source>
        <dbReference type="SAM" id="MobiDB-lite"/>
    </source>
</evidence>
<dbReference type="PANTHER" id="PTHR12956">
    <property type="entry name" value="ALKALINE CERAMIDASE-RELATED"/>
    <property type="match status" value="1"/>
</dbReference>
<reference evidence="2 3" key="1">
    <citation type="submission" date="2021-05" db="EMBL/GenBank/DDBJ databases">
        <title>Genome Assembly of Synthetic Allotetraploid Brassica napus Reveals Homoeologous Exchanges between Subgenomes.</title>
        <authorList>
            <person name="Davis J.T."/>
        </authorList>
    </citation>
    <scope>NUCLEOTIDE SEQUENCE [LARGE SCALE GENOMIC DNA]</scope>
    <source>
        <strain evidence="3">cv. Da-Ae</strain>
        <tissue evidence="2">Seedling</tissue>
    </source>
</reference>
<evidence type="ECO:0000313" key="3">
    <source>
        <dbReference type="Proteomes" id="UP000824890"/>
    </source>
</evidence>
<feature type="region of interest" description="Disordered" evidence="1">
    <location>
        <begin position="98"/>
        <end position="126"/>
    </location>
</feature>
<evidence type="ECO:0000313" key="2">
    <source>
        <dbReference type="EMBL" id="KAH0918384.1"/>
    </source>
</evidence>
<name>A0ABQ8CMT0_BRANA</name>
<gene>
    <name evidence="2" type="ORF">HID58_026044</name>
</gene>
<organism evidence="2 3">
    <name type="scientific">Brassica napus</name>
    <name type="common">Rape</name>
    <dbReference type="NCBI Taxonomy" id="3708"/>
    <lineage>
        <taxon>Eukaryota</taxon>
        <taxon>Viridiplantae</taxon>
        <taxon>Streptophyta</taxon>
        <taxon>Embryophyta</taxon>
        <taxon>Tracheophyta</taxon>
        <taxon>Spermatophyta</taxon>
        <taxon>Magnoliopsida</taxon>
        <taxon>eudicotyledons</taxon>
        <taxon>Gunneridae</taxon>
        <taxon>Pentapetalae</taxon>
        <taxon>rosids</taxon>
        <taxon>malvids</taxon>
        <taxon>Brassicales</taxon>
        <taxon>Brassicaceae</taxon>
        <taxon>Brassiceae</taxon>
        <taxon>Brassica</taxon>
    </lineage>
</organism>
<proteinExistence type="predicted"/>
<comment type="caution">
    <text evidence="2">The sequence shown here is derived from an EMBL/GenBank/DDBJ whole genome shotgun (WGS) entry which is preliminary data.</text>
</comment>